<proteinExistence type="predicted"/>
<feature type="region of interest" description="Disordered" evidence="1">
    <location>
        <begin position="33"/>
        <end position="70"/>
    </location>
</feature>
<gene>
    <name evidence="2" type="ORF">GIB67_042562</name>
</gene>
<sequence length="115" mass="12785">MIHQLLLQPQSFPFKTRARKNVPQARVSLGNESFSSCHEPLTPDSGCLSESPRSDVFPKKQRVNMGPTPNVPEMVLTHQILNSLSPNFLVKDFNTLSGSFVTDKYQFEAVSGHGL</sequence>
<dbReference type="AlphaFoldDB" id="A0A7J7M163"/>
<protein>
    <submittedName>
        <fullName evidence="2">Uncharacterized protein</fullName>
    </submittedName>
</protein>
<evidence type="ECO:0000256" key="1">
    <source>
        <dbReference type="SAM" id="MobiDB-lite"/>
    </source>
</evidence>
<dbReference type="EMBL" id="JACGCM010001844">
    <property type="protein sequence ID" value="KAF6148603.1"/>
    <property type="molecule type" value="Genomic_DNA"/>
</dbReference>
<comment type="caution">
    <text evidence="2">The sequence shown here is derived from an EMBL/GenBank/DDBJ whole genome shotgun (WGS) entry which is preliminary data.</text>
</comment>
<evidence type="ECO:0000313" key="3">
    <source>
        <dbReference type="Proteomes" id="UP000541444"/>
    </source>
</evidence>
<dbReference type="OrthoDB" id="551907at2759"/>
<accession>A0A7J7M163</accession>
<keyword evidence="3" id="KW-1185">Reference proteome</keyword>
<organism evidence="2 3">
    <name type="scientific">Kingdonia uniflora</name>
    <dbReference type="NCBI Taxonomy" id="39325"/>
    <lineage>
        <taxon>Eukaryota</taxon>
        <taxon>Viridiplantae</taxon>
        <taxon>Streptophyta</taxon>
        <taxon>Embryophyta</taxon>
        <taxon>Tracheophyta</taxon>
        <taxon>Spermatophyta</taxon>
        <taxon>Magnoliopsida</taxon>
        <taxon>Ranunculales</taxon>
        <taxon>Circaeasteraceae</taxon>
        <taxon>Kingdonia</taxon>
    </lineage>
</organism>
<evidence type="ECO:0000313" key="2">
    <source>
        <dbReference type="EMBL" id="KAF6148603.1"/>
    </source>
</evidence>
<reference evidence="2 3" key="1">
    <citation type="journal article" date="2020" name="IScience">
        <title>Genome Sequencing of the Endangered Kingdonia uniflora (Circaeasteraceae, Ranunculales) Reveals Potential Mechanisms of Evolutionary Specialization.</title>
        <authorList>
            <person name="Sun Y."/>
            <person name="Deng T."/>
            <person name="Zhang A."/>
            <person name="Moore M.J."/>
            <person name="Landis J.B."/>
            <person name="Lin N."/>
            <person name="Zhang H."/>
            <person name="Zhang X."/>
            <person name="Huang J."/>
            <person name="Zhang X."/>
            <person name="Sun H."/>
            <person name="Wang H."/>
        </authorList>
    </citation>
    <scope>NUCLEOTIDE SEQUENCE [LARGE SCALE GENOMIC DNA]</scope>
    <source>
        <strain evidence="2">TB1705</strain>
        <tissue evidence="2">Leaf</tissue>
    </source>
</reference>
<dbReference type="Proteomes" id="UP000541444">
    <property type="component" value="Unassembled WGS sequence"/>
</dbReference>
<name>A0A7J7M163_9MAGN</name>